<dbReference type="EMBL" id="AEHJ01000011">
    <property type="protein sequence ID" value="EFO78169.1"/>
    <property type="molecule type" value="Genomic_DNA"/>
</dbReference>
<comment type="caution">
    <text evidence="2">The sequence shown here is derived from an EMBL/GenBank/DDBJ whole genome shotgun (WGS) entry which is preliminary data.</text>
</comment>
<keyword evidence="1" id="KW-0175">Coiled coil</keyword>
<feature type="coiled-coil region" evidence="1">
    <location>
        <begin position="112"/>
        <end position="139"/>
    </location>
</feature>
<gene>
    <name evidence="2" type="ORF">HMPREF9003_0158</name>
</gene>
<evidence type="ECO:0000313" key="2">
    <source>
        <dbReference type="EMBL" id="EFO78169.1"/>
    </source>
</evidence>
<name>A0AB72Z2D1_9BIFI</name>
<protein>
    <submittedName>
        <fullName evidence="2">Uncharacterized protein</fullName>
    </submittedName>
</protein>
<organism evidence="2 3">
    <name type="scientific">Bifidobacterium dentium JCVIHMP022</name>
    <dbReference type="NCBI Taxonomy" id="553191"/>
    <lineage>
        <taxon>Bacteria</taxon>
        <taxon>Bacillati</taxon>
        <taxon>Actinomycetota</taxon>
        <taxon>Actinomycetes</taxon>
        <taxon>Bifidobacteriales</taxon>
        <taxon>Bifidobacteriaceae</taxon>
        <taxon>Bifidobacterium</taxon>
    </lineage>
</organism>
<proteinExistence type="predicted"/>
<evidence type="ECO:0000256" key="1">
    <source>
        <dbReference type="SAM" id="Coils"/>
    </source>
</evidence>
<evidence type="ECO:0000313" key="3">
    <source>
        <dbReference type="Proteomes" id="UP000003457"/>
    </source>
</evidence>
<dbReference type="RefSeq" id="WP_003842296.1">
    <property type="nucleotide sequence ID" value="NZ_AEHJ01000011.1"/>
</dbReference>
<dbReference type="AlphaFoldDB" id="A0AB72Z2D1"/>
<dbReference type="Proteomes" id="UP000003457">
    <property type="component" value="Unassembled WGS sequence"/>
</dbReference>
<accession>A0AB72Z2D1</accession>
<sequence length="162" mass="18135">MNLTNEISAIQQHGIINPAEITAMLLDKLNQADRNTLLEALRVTMPCFVLRTQGAERKTASDKYRTATRVIRQKSTPKTSWKVAEVRDAWQARLDTIIHIDGESKKLRDCVKADLLNYANNLRSQADALNRNADEYQALAAKLPDDTTTLGMIAPIETEVAE</sequence>
<reference evidence="2 3" key="1">
    <citation type="submission" date="2010-10" db="EMBL/GenBank/DDBJ databases">
        <authorList>
            <person name="Durkin A.S."/>
            <person name="Madupu R."/>
            <person name="Torralba M."/>
            <person name="Gillis M."/>
            <person name="Methe B."/>
            <person name="Sutton G."/>
            <person name="Nelson K.E."/>
        </authorList>
    </citation>
    <scope>NUCLEOTIDE SEQUENCE [LARGE SCALE GENOMIC DNA]</scope>
    <source>
        <strain evidence="2 3">JCVIHMP022</strain>
    </source>
</reference>